<evidence type="ECO:0000256" key="5">
    <source>
        <dbReference type="SAM" id="Phobius"/>
    </source>
</evidence>
<keyword evidence="4 5" id="KW-0472">Membrane</keyword>
<name>A0A6L5X1N2_9FIRM</name>
<gene>
    <name evidence="8" type="ORF">FYJ35_04145</name>
</gene>
<dbReference type="GO" id="GO:0000271">
    <property type="term" value="P:polysaccharide biosynthetic process"/>
    <property type="evidence" value="ECO:0007669"/>
    <property type="project" value="InterPro"/>
</dbReference>
<dbReference type="PANTHER" id="PTHR10859:SF114">
    <property type="entry name" value="DOLICHOL-PHOSPHATE MANNOSYLTRANSFERASE"/>
    <property type="match status" value="1"/>
</dbReference>
<dbReference type="InterPro" id="IPR007267">
    <property type="entry name" value="GtrA_DPMS_TM"/>
</dbReference>
<evidence type="ECO:0000259" key="7">
    <source>
        <dbReference type="Pfam" id="PF04138"/>
    </source>
</evidence>
<dbReference type="GO" id="GO:0006487">
    <property type="term" value="P:protein N-linked glycosylation"/>
    <property type="evidence" value="ECO:0007669"/>
    <property type="project" value="TreeGrafter"/>
</dbReference>
<keyword evidence="2 5" id="KW-0812">Transmembrane</keyword>
<comment type="subcellular location">
    <subcellularLocation>
        <location evidence="1">Membrane</location>
        <topology evidence="1">Multi-pass membrane protein</topology>
    </subcellularLocation>
</comment>
<feature type="transmembrane region" description="Helical" evidence="5">
    <location>
        <begin position="325"/>
        <end position="345"/>
    </location>
</feature>
<dbReference type="InterPro" id="IPR001173">
    <property type="entry name" value="Glyco_trans_2-like"/>
</dbReference>
<evidence type="ECO:0000259" key="6">
    <source>
        <dbReference type="Pfam" id="PF00535"/>
    </source>
</evidence>
<dbReference type="SUPFAM" id="SSF53448">
    <property type="entry name" value="Nucleotide-diphospho-sugar transferases"/>
    <property type="match status" value="1"/>
</dbReference>
<dbReference type="InterPro" id="IPR029044">
    <property type="entry name" value="Nucleotide-diphossugar_trans"/>
</dbReference>
<dbReference type="PANTHER" id="PTHR10859">
    <property type="entry name" value="GLYCOSYL TRANSFERASE"/>
    <property type="match status" value="1"/>
</dbReference>
<evidence type="ECO:0000313" key="8">
    <source>
        <dbReference type="EMBL" id="MSS14241.1"/>
    </source>
</evidence>
<proteinExistence type="predicted"/>
<evidence type="ECO:0000256" key="3">
    <source>
        <dbReference type="ARBA" id="ARBA00022989"/>
    </source>
</evidence>
<organism evidence="8 9">
    <name type="scientific">Porcincola intestinalis</name>
    <dbReference type="NCBI Taxonomy" id="2606632"/>
    <lineage>
        <taxon>Bacteria</taxon>
        <taxon>Bacillati</taxon>
        <taxon>Bacillota</taxon>
        <taxon>Clostridia</taxon>
        <taxon>Lachnospirales</taxon>
        <taxon>Lachnospiraceae</taxon>
        <taxon>Porcincola</taxon>
    </lineage>
</organism>
<dbReference type="AlphaFoldDB" id="A0A6L5X1N2"/>
<dbReference type="EMBL" id="VULZ01000003">
    <property type="protein sequence ID" value="MSS14241.1"/>
    <property type="molecule type" value="Genomic_DNA"/>
</dbReference>
<sequence length="374" mass="41611">MRIALIPAFEPDLKLVNTARELCETGFEVVIVNDGSGCRYHEVFEEAAAYGAVLSYRKNRGKGAVLKDGLRYIRQRYQPPYTVVTVDADGQHKTADAVRCCQKAEKQPEALILGSRRDDGGQVRVPLRSRFGNTLTRQAFRIRAGVSVYDTQTGLRAFSDRLVPPLLNIPGDRYEYEMNMLLVFADQKRPIVEIPVSKIYINGNETSHFDPVKDSIRIYRCILKVPDVVKFGLSSLIGFLTDYGAYAALVTMVGWMGAPAVFAVTISNILARALSATVNFTINRKYVFRSREKTAVSAFQYAILAAAILAGNTILLNILVEGAGISRYLAKLVTELTFFTLSWIVQKWIIFRDKPACSVKPEGYLTVCGKGEVE</sequence>
<comment type="caution">
    <text evidence="8">The sequence shown here is derived from an EMBL/GenBank/DDBJ whole genome shotgun (WGS) entry which is preliminary data.</text>
</comment>
<evidence type="ECO:0000256" key="1">
    <source>
        <dbReference type="ARBA" id="ARBA00004141"/>
    </source>
</evidence>
<dbReference type="Pfam" id="PF00535">
    <property type="entry name" value="Glycos_transf_2"/>
    <property type="match status" value="1"/>
</dbReference>
<accession>A0A6L5X1N2</accession>
<protein>
    <submittedName>
        <fullName evidence="8">Glycosyltransferase</fullName>
    </submittedName>
</protein>
<dbReference type="Proteomes" id="UP000481852">
    <property type="component" value="Unassembled WGS sequence"/>
</dbReference>
<keyword evidence="9" id="KW-1185">Reference proteome</keyword>
<keyword evidence="3 5" id="KW-1133">Transmembrane helix</keyword>
<dbReference type="Gene3D" id="3.90.550.10">
    <property type="entry name" value="Spore Coat Polysaccharide Biosynthesis Protein SpsA, Chain A"/>
    <property type="match status" value="1"/>
</dbReference>
<evidence type="ECO:0000313" key="9">
    <source>
        <dbReference type="Proteomes" id="UP000481852"/>
    </source>
</evidence>
<dbReference type="GO" id="GO:0016740">
    <property type="term" value="F:transferase activity"/>
    <property type="evidence" value="ECO:0007669"/>
    <property type="project" value="UniProtKB-KW"/>
</dbReference>
<evidence type="ECO:0000256" key="2">
    <source>
        <dbReference type="ARBA" id="ARBA00022692"/>
    </source>
</evidence>
<keyword evidence="8" id="KW-0808">Transferase</keyword>
<dbReference type="Pfam" id="PF04138">
    <property type="entry name" value="GtrA_DPMS_TM"/>
    <property type="match status" value="1"/>
</dbReference>
<feature type="domain" description="Glycosyltransferase 2-like" evidence="6">
    <location>
        <begin position="15"/>
        <end position="130"/>
    </location>
</feature>
<reference evidence="8 9" key="1">
    <citation type="submission" date="2019-08" db="EMBL/GenBank/DDBJ databases">
        <title>In-depth cultivation of the pig gut microbiome towards novel bacterial diversity and tailored functional studies.</title>
        <authorList>
            <person name="Wylensek D."/>
            <person name="Hitch T.C.A."/>
            <person name="Clavel T."/>
        </authorList>
    </citation>
    <scope>NUCLEOTIDE SEQUENCE [LARGE SCALE GENOMIC DNA]</scope>
    <source>
        <strain evidence="8 9">Oil+RF-744-WCA-WT-11</strain>
    </source>
</reference>
<dbReference type="CDD" id="cd04179">
    <property type="entry name" value="DPM_DPG-synthase_like"/>
    <property type="match status" value="1"/>
</dbReference>
<evidence type="ECO:0000256" key="4">
    <source>
        <dbReference type="ARBA" id="ARBA00023136"/>
    </source>
</evidence>
<dbReference type="RefSeq" id="WP_154523628.1">
    <property type="nucleotide sequence ID" value="NZ_JAXFDQ010000006.1"/>
</dbReference>
<feature type="transmembrane region" description="Helical" evidence="5">
    <location>
        <begin position="255"/>
        <end position="274"/>
    </location>
</feature>
<feature type="domain" description="GtrA/DPMS transmembrane" evidence="7">
    <location>
        <begin position="230"/>
        <end position="351"/>
    </location>
</feature>
<feature type="transmembrane region" description="Helical" evidence="5">
    <location>
        <begin position="295"/>
        <end position="319"/>
    </location>
</feature>
<dbReference type="GO" id="GO:0016020">
    <property type="term" value="C:membrane"/>
    <property type="evidence" value="ECO:0007669"/>
    <property type="project" value="UniProtKB-SubCell"/>
</dbReference>